<proteinExistence type="predicted"/>
<sequence length="200" mass="21489">MGAIQSLSSFLSTPHALSGCSRVNQTLYRGGREDGNRSQWLVLHSLSCVPRRSELKMDLGPSRDGLPPGILQTISSHAQLKILPIDGVRILSSLTSNSGNPNFIDVLPAIVLQELALYKMLTTPASSISFPSPACRRAWLSCGAHKPAGAACSQELHLPRLAGTQTTIASSIESTLLSAPDARKCTPKIDRGFSIWPLKY</sequence>
<gene>
    <name evidence="1" type="ORF">B0H16DRAFT_803415</name>
</gene>
<keyword evidence="2" id="KW-1185">Reference proteome</keyword>
<reference evidence="1" key="1">
    <citation type="submission" date="2023-03" db="EMBL/GenBank/DDBJ databases">
        <title>Massive genome expansion in bonnet fungi (Mycena s.s.) driven by repeated elements and novel gene families across ecological guilds.</title>
        <authorList>
            <consortium name="Lawrence Berkeley National Laboratory"/>
            <person name="Harder C.B."/>
            <person name="Miyauchi S."/>
            <person name="Viragh M."/>
            <person name="Kuo A."/>
            <person name="Thoen E."/>
            <person name="Andreopoulos B."/>
            <person name="Lu D."/>
            <person name="Skrede I."/>
            <person name="Drula E."/>
            <person name="Henrissat B."/>
            <person name="Morin E."/>
            <person name="Kohler A."/>
            <person name="Barry K."/>
            <person name="LaButti K."/>
            <person name="Morin E."/>
            <person name="Salamov A."/>
            <person name="Lipzen A."/>
            <person name="Mereny Z."/>
            <person name="Hegedus B."/>
            <person name="Baldrian P."/>
            <person name="Stursova M."/>
            <person name="Weitz H."/>
            <person name="Taylor A."/>
            <person name="Grigoriev I.V."/>
            <person name="Nagy L.G."/>
            <person name="Martin F."/>
            <person name="Kauserud H."/>
        </authorList>
    </citation>
    <scope>NUCLEOTIDE SEQUENCE</scope>
    <source>
        <strain evidence="1">CBHHK182m</strain>
    </source>
</reference>
<evidence type="ECO:0000313" key="1">
    <source>
        <dbReference type="EMBL" id="KAJ7779067.1"/>
    </source>
</evidence>
<comment type="caution">
    <text evidence="1">The sequence shown here is derived from an EMBL/GenBank/DDBJ whole genome shotgun (WGS) entry which is preliminary data.</text>
</comment>
<dbReference type="AlphaFoldDB" id="A0AAD7K5W6"/>
<name>A0AAD7K5W6_9AGAR</name>
<dbReference type="Proteomes" id="UP001215598">
    <property type="component" value="Unassembled WGS sequence"/>
</dbReference>
<accession>A0AAD7K5W6</accession>
<evidence type="ECO:0000313" key="2">
    <source>
        <dbReference type="Proteomes" id="UP001215598"/>
    </source>
</evidence>
<protein>
    <submittedName>
        <fullName evidence="1">Uncharacterized protein</fullName>
    </submittedName>
</protein>
<organism evidence="1 2">
    <name type="scientific">Mycena metata</name>
    <dbReference type="NCBI Taxonomy" id="1033252"/>
    <lineage>
        <taxon>Eukaryota</taxon>
        <taxon>Fungi</taxon>
        <taxon>Dikarya</taxon>
        <taxon>Basidiomycota</taxon>
        <taxon>Agaricomycotina</taxon>
        <taxon>Agaricomycetes</taxon>
        <taxon>Agaricomycetidae</taxon>
        <taxon>Agaricales</taxon>
        <taxon>Marasmiineae</taxon>
        <taxon>Mycenaceae</taxon>
        <taxon>Mycena</taxon>
    </lineage>
</organism>
<dbReference type="EMBL" id="JARKIB010000006">
    <property type="protein sequence ID" value="KAJ7779067.1"/>
    <property type="molecule type" value="Genomic_DNA"/>
</dbReference>